<dbReference type="AlphaFoldDB" id="A0A0K0G028"/>
<keyword evidence="3" id="KW-1185">Reference proteome</keyword>
<dbReference type="Proteomes" id="UP000035680">
    <property type="component" value="Unassembled WGS sequence"/>
</dbReference>
<reference evidence="3" key="1">
    <citation type="submission" date="2014-07" db="EMBL/GenBank/DDBJ databases">
        <authorList>
            <person name="Martin A.A"/>
            <person name="De Silva N."/>
        </authorList>
    </citation>
    <scope>NUCLEOTIDE SEQUENCE</scope>
</reference>
<proteinExistence type="predicted"/>
<organism evidence="3 4">
    <name type="scientific">Strongyloides venezuelensis</name>
    <name type="common">Threadworm</name>
    <dbReference type="NCBI Taxonomy" id="75913"/>
    <lineage>
        <taxon>Eukaryota</taxon>
        <taxon>Metazoa</taxon>
        <taxon>Ecdysozoa</taxon>
        <taxon>Nematoda</taxon>
        <taxon>Chromadorea</taxon>
        <taxon>Rhabditida</taxon>
        <taxon>Tylenchina</taxon>
        <taxon>Panagrolaimomorpha</taxon>
        <taxon>Strongyloidoidea</taxon>
        <taxon>Strongyloididae</taxon>
        <taxon>Strongyloides</taxon>
    </lineage>
</organism>
<accession>A0A0K0G028</accession>
<evidence type="ECO:0000256" key="1">
    <source>
        <dbReference type="SAM" id="Phobius"/>
    </source>
</evidence>
<keyword evidence="1" id="KW-1133">Transmembrane helix</keyword>
<protein>
    <submittedName>
        <fullName evidence="4">Uncharacterized protein</fullName>
    </submittedName>
</protein>
<keyword evidence="2" id="KW-0732">Signal</keyword>
<dbReference type="WBParaSite" id="SVE_1806000.1">
    <property type="protein sequence ID" value="SVE_1806000.1"/>
    <property type="gene ID" value="SVE_1806000"/>
</dbReference>
<keyword evidence="1" id="KW-0472">Membrane</keyword>
<feature type="signal peptide" evidence="2">
    <location>
        <begin position="1"/>
        <end position="22"/>
    </location>
</feature>
<feature type="transmembrane region" description="Helical" evidence="1">
    <location>
        <begin position="179"/>
        <end position="207"/>
    </location>
</feature>
<feature type="chain" id="PRO_5005330617" evidence="2">
    <location>
        <begin position="23"/>
        <end position="301"/>
    </location>
</feature>
<evidence type="ECO:0000313" key="3">
    <source>
        <dbReference type="Proteomes" id="UP000035680"/>
    </source>
</evidence>
<evidence type="ECO:0000256" key="2">
    <source>
        <dbReference type="SAM" id="SignalP"/>
    </source>
</evidence>
<reference evidence="4" key="2">
    <citation type="submission" date="2015-08" db="UniProtKB">
        <authorList>
            <consortium name="WormBaseParasite"/>
        </authorList>
    </citation>
    <scope>IDENTIFICATION</scope>
</reference>
<keyword evidence="1" id="KW-0812">Transmembrane</keyword>
<sequence>MFIHNFILFLSILININLLVESESNDLAKPNNTYFFDLYNIYVLEHSAKDLWKCDDKVTIFIEKEIYFTSATCSKSSNIITLTCDSHKDAYQFVWLPSNTIKTFKIQMSVGNESFTGTFDGNMTNLMSPQIVLINPINVNETKTVNSTDIEDNSFNAYIVFMIAPTNTILNKELVRLSYINVILGIVIAVAILTSLVLLGFTIWTLAQADCWKKKGPRDNGKPKKRSTKVLYDDNNAWIDINELPSIKNLSTSCDNFTEPKMDGRTRVRPQSSILENRSKQRNHQNLVTFRPELASSIYPA</sequence>
<name>A0A0K0G028_STRVS</name>
<evidence type="ECO:0000313" key="4">
    <source>
        <dbReference type="WBParaSite" id="SVE_1806000.1"/>
    </source>
</evidence>